<evidence type="ECO:0000313" key="3">
    <source>
        <dbReference type="EMBL" id="OAA82314.1"/>
    </source>
</evidence>
<feature type="transmembrane region" description="Helical" evidence="2">
    <location>
        <begin position="130"/>
        <end position="152"/>
    </location>
</feature>
<accession>A0A168KVB1</accession>
<keyword evidence="2" id="KW-0812">Transmembrane</keyword>
<feature type="transmembrane region" description="Helical" evidence="2">
    <location>
        <begin position="53"/>
        <end position="76"/>
    </location>
</feature>
<dbReference type="Proteomes" id="UP000076881">
    <property type="component" value="Unassembled WGS sequence"/>
</dbReference>
<name>A0A168KVB1_CORDF</name>
<keyword evidence="4" id="KW-1185">Reference proteome</keyword>
<evidence type="ECO:0000256" key="1">
    <source>
        <dbReference type="SAM" id="MobiDB-lite"/>
    </source>
</evidence>
<dbReference type="PANTHER" id="PTHR33048">
    <property type="entry name" value="PTH11-LIKE INTEGRAL MEMBRANE PROTEIN (AFU_ORTHOLOGUE AFUA_5G11245)"/>
    <property type="match status" value="1"/>
</dbReference>
<protein>
    <recommendedName>
        <fullName evidence="5">Integral membrane protein</fullName>
    </recommendedName>
</protein>
<feature type="region of interest" description="Disordered" evidence="1">
    <location>
        <begin position="206"/>
        <end position="238"/>
    </location>
</feature>
<evidence type="ECO:0000256" key="2">
    <source>
        <dbReference type="SAM" id="Phobius"/>
    </source>
</evidence>
<dbReference type="STRING" id="1081108.A0A168KVB1"/>
<dbReference type="EMBL" id="AZHF01000001">
    <property type="protein sequence ID" value="OAA82314.1"/>
    <property type="molecule type" value="Genomic_DNA"/>
</dbReference>
<dbReference type="PANTHER" id="PTHR33048:SF105">
    <property type="match status" value="1"/>
</dbReference>
<feature type="transmembrane region" description="Helical" evidence="2">
    <location>
        <begin position="21"/>
        <end position="41"/>
    </location>
</feature>
<organism evidence="3 4">
    <name type="scientific">Akanthomyces lecanii RCEF 1005</name>
    <dbReference type="NCBI Taxonomy" id="1081108"/>
    <lineage>
        <taxon>Eukaryota</taxon>
        <taxon>Fungi</taxon>
        <taxon>Dikarya</taxon>
        <taxon>Ascomycota</taxon>
        <taxon>Pezizomycotina</taxon>
        <taxon>Sordariomycetes</taxon>
        <taxon>Hypocreomycetidae</taxon>
        <taxon>Hypocreales</taxon>
        <taxon>Cordycipitaceae</taxon>
        <taxon>Akanthomyces</taxon>
        <taxon>Cordyceps confragosa</taxon>
    </lineage>
</organism>
<feature type="compositionally biased region" description="Gly residues" evidence="1">
    <location>
        <begin position="213"/>
        <end position="224"/>
    </location>
</feature>
<dbReference type="OrthoDB" id="4869415at2759"/>
<sequence length="302" mass="32017">MAALLPRDSAQDAFQKVVIEAWTLLATALAITALRIGFRISALGIRNLGWDDYLVCIGAIFYVAETTLAFSVGHVAHGLANGGMTDEARAALSPNDPEYKLRVIGSQIQIAGWTTYGTMLWLYKTKIASTILFTSGAFVVVCALLRSILITIDPINGPQTAGVWGVRESFVATVVTNLPIVFPRLKVLFKRHLTPILSLRSSRSGHSATGFRTIGGGDGNGGAGVRHRRNPPQSVYPLPTKLTVTQSAEQLVDEGIELQSGKSPAPSERATGEPQSTRATTASARDTEASVSGSACAERGGP</sequence>
<dbReference type="AlphaFoldDB" id="A0A168KVB1"/>
<reference evidence="3 4" key="1">
    <citation type="journal article" date="2016" name="Genome Biol. Evol.">
        <title>Divergent and convergent evolution of fungal pathogenicity.</title>
        <authorList>
            <person name="Shang Y."/>
            <person name="Xiao G."/>
            <person name="Zheng P."/>
            <person name="Cen K."/>
            <person name="Zhan S."/>
            <person name="Wang C."/>
        </authorList>
    </citation>
    <scope>NUCLEOTIDE SEQUENCE [LARGE SCALE GENOMIC DNA]</scope>
    <source>
        <strain evidence="3 4">RCEF 1005</strain>
    </source>
</reference>
<feature type="transmembrane region" description="Helical" evidence="2">
    <location>
        <begin position="164"/>
        <end position="182"/>
    </location>
</feature>
<evidence type="ECO:0008006" key="5">
    <source>
        <dbReference type="Google" id="ProtNLM"/>
    </source>
</evidence>
<feature type="region of interest" description="Disordered" evidence="1">
    <location>
        <begin position="252"/>
        <end position="302"/>
    </location>
</feature>
<comment type="caution">
    <text evidence="3">The sequence shown here is derived from an EMBL/GenBank/DDBJ whole genome shotgun (WGS) entry which is preliminary data.</text>
</comment>
<evidence type="ECO:0000313" key="4">
    <source>
        <dbReference type="Proteomes" id="UP000076881"/>
    </source>
</evidence>
<dbReference type="InterPro" id="IPR052337">
    <property type="entry name" value="SAT4-like"/>
</dbReference>
<keyword evidence="2" id="KW-1133">Transmembrane helix</keyword>
<proteinExistence type="predicted"/>
<gene>
    <name evidence="3" type="ORF">LEL_01859</name>
</gene>
<keyword evidence="2" id="KW-0472">Membrane</keyword>